<reference evidence="2" key="2">
    <citation type="submission" date="2021-01" db="EMBL/GenBank/DDBJ databases">
        <authorList>
            <person name="Schikora-Tamarit M.A."/>
        </authorList>
    </citation>
    <scope>NUCLEOTIDE SEQUENCE</scope>
    <source>
        <strain evidence="2">CBS2887</strain>
    </source>
</reference>
<dbReference type="AlphaFoldDB" id="A0A9P8Q2Q1"/>
<feature type="chain" id="PRO_5040391753" evidence="1">
    <location>
        <begin position="32"/>
        <end position="114"/>
    </location>
</feature>
<protein>
    <submittedName>
        <fullName evidence="2">Uncharacterized protein</fullName>
    </submittedName>
</protein>
<proteinExistence type="predicted"/>
<dbReference type="Proteomes" id="UP000774326">
    <property type="component" value="Unassembled WGS sequence"/>
</dbReference>
<organism evidence="2 3">
    <name type="scientific">Wickerhamomyces pijperi</name>
    <name type="common">Yeast</name>
    <name type="synonym">Pichia pijperi</name>
    <dbReference type="NCBI Taxonomy" id="599730"/>
    <lineage>
        <taxon>Eukaryota</taxon>
        <taxon>Fungi</taxon>
        <taxon>Dikarya</taxon>
        <taxon>Ascomycota</taxon>
        <taxon>Saccharomycotina</taxon>
        <taxon>Saccharomycetes</taxon>
        <taxon>Phaffomycetales</taxon>
        <taxon>Wickerhamomycetaceae</taxon>
        <taxon>Wickerhamomyces</taxon>
    </lineage>
</organism>
<keyword evidence="1" id="KW-0732">Signal</keyword>
<sequence>MAPPMEVNFGKKLMLSMLLLLTTIKPPPTSSMLLNSTSFKLAFPIKLKVPPTFLNFGNFKDWNWLLISSMEALTFSTLDKFKELTSLMVMLLAYSNSGKLTVTPLAFALMANFS</sequence>
<evidence type="ECO:0000313" key="2">
    <source>
        <dbReference type="EMBL" id="KAH3682150.1"/>
    </source>
</evidence>
<comment type="caution">
    <text evidence="2">The sequence shown here is derived from an EMBL/GenBank/DDBJ whole genome shotgun (WGS) entry which is preliminary data.</text>
</comment>
<evidence type="ECO:0000313" key="3">
    <source>
        <dbReference type="Proteomes" id="UP000774326"/>
    </source>
</evidence>
<reference evidence="2" key="1">
    <citation type="journal article" date="2021" name="Open Biol.">
        <title>Shared evolutionary footprints suggest mitochondrial oxidative damage underlies multiple complex I losses in fungi.</title>
        <authorList>
            <person name="Schikora-Tamarit M.A."/>
            <person name="Marcet-Houben M."/>
            <person name="Nosek J."/>
            <person name="Gabaldon T."/>
        </authorList>
    </citation>
    <scope>NUCLEOTIDE SEQUENCE</scope>
    <source>
        <strain evidence="2">CBS2887</strain>
    </source>
</reference>
<name>A0A9P8Q2Q1_WICPI</name>
<feature type="signal peptide" evidence="1">
    <location>
        <begin position="1"/>
        <end position="31"/>
    </location>
</feature>
<keyword evidence="3" id="KW-1185">Reference proteome</keyword>
<gene>
    <name evidence="2" type="ORF">WICPIJ_006884</name>
</gene>
<evidence type="ECO:0000256" key="1">
    <source>
        <dbReference type="SAM" id="SignalP"/>
    </source>
</evidence>
<accession>A0A9P8Q2Q1</accession>
<dbReference type="EMBL" id="JAEUBG010003908">
    <property type="protein sequence ID" value="KAH3682150.1"/>
    <property type="molecule type" value="Genomic_DNA"/>
</dbReference>